<keyword evidence="2" id="KW-1133">Transmembrane helix</keyword>
<protein>
    <submittedName>
        <fullName evidence="3">Uncharacterized protein</fullName>
    </submittedName>
</protein>
<organism evidence="3 4">
    <name type="scientific">Cafeteria roenbergensis</name>
    <name type="common">Marine flagellate</name>
    <dbReference type="NCBI Taxonomy" id="33653"/>
    <lineage>
        <taxon>Eukaryota</taxon>
        <taxon>Sar</taxon>
        <taxon>Stramenopiles</taxon>
        <taxon>Bigyra</taxon>
        <taxon>Opalozoa</taxon>
        <taxon>Bicosoecida</taxon>
        <taxon>Cafeteriaceae</taxon>
        <taxon>Cafeteria</taxon>
    </lineage>
</organism>
<keyword evidence="2" id="KW-0812">Transmembrane</keyword>
<proteinExistence type="predicted"/>
<comment type="caution">
    <text evidence="3">The sequence shown here is derived from an EMBL/GenBank/DDBJ whole genome shotgun (WGS) entry which is preliminary data.</text>
</comment>
<keyword evidence="4" id="KW-1185">Reference proteome</keyword>
<dbReference type="AlphaFoldDB" id="A0A5A8C4N7"/>
<sequence>MARDETDFAAAMGPTPSAAPLQRTWLVRMQEIEGPAMVAQTAAFLSLLASEAALMAGPCVRSPTSATLLPPRLALVLFVAACASGVSTVLNVAENQRTVVVLGQTARDASLQAPGQELFGLARGKASALGIALLLLGVVSLIRLSSACGVSKRREQRHPPASCYLAARLGRRASKVAEIVAGLGPCVLVSGGLLLLLGGSTLEELDFLVEPGMDAGLAGATLAAMCGAAVGVDAELFAPGGLLARDAELPQSEADAQAAASRQAEAAGRIAAGIIARSAIRPLTPEPPMNVRAMSALPETTTQETEPTYESERTSVYRQSQRSSRLSHTAALNRGTSSQPDSSSPAEESHRVTAVAPFYATSVGASRRGAGVETGDDSPTRSSASEHG</sequence>
<accession>A0A5A8C4N7</accession>
<keyword evidence="2" id="KW-0472">Membrane</keyword>
<evidence type="ECO:0000256" key="1">
    <source>
        <dbReference type="SAM" id="MobiDB-lite"/>
    </source>
</evidence>
<name>A0A5A8C4N7_CAFRO</name>
<feature type="transmembrane region" description="Helical" evidence="2">
    <location>
        <begin position="126"/>
        <end position="144"/>
    </location>
</feature>
<reference evidence="3 4" key="1">
    <citation type="submission" date="2019-07" db="EMBL/GenBank/DDBJ databases">
        <title>Genomes of Cafeteria roenbergensis.</title>
        <authorList>
            <person name="Fischer M.G."/>
            <person name="Hackl T."/>
            <person name="Roman M."/>
        </authorList>
    </citation>
    <scope>NUCLEOTIDE SEQUENCE [LARGE SCALE GENOMIC DNA]</scope>
    <source>
        <strain evidence="3 4">BVI</strain>
    </source>
</reference>
<evidence type="ECO:0000313" key="4">
    <source>
        <dbReference type="Proteomes" id="UP000323011"/>
    </source>
</evidence>
<feature type="compositionally biased region" description="Polar residues" evidence="1">
    <location>
        <begin position="316"/>
        <end position="327"/>
    </location>
</feature>
<feature type="region of interest" description="Disordered" evidence="1">
    <location>
        <begin position="283"/>
        <end position="388"/>
    </location>
</feature>
<dbReference type="EMBL" id="VLTN01000064">
    <property type="protein sequence ID" value="KAA0147617.1"/>
    <property type="molecule type" value="Genomic_DNA"/>
</dbReference>
<evidence type="ECO:0000313" key="3">
    <source>
        <dbReference type="EMBL" id="KAA0147617.1"/>
    </source>
</evidence>
<feature type="compositionally biased region" description="Polar residues" evidence="1">
    <location>
        <begin position="334"/>
        <end position="346"/>
    </location>
</feature>
<feature type="transmembrane region" description="Helical" evidence="2">
    <location>
        <begin position="176"/>
        <end position="197"/>
    </location>
</feature>
<feature type="compositionally biased region" description="Low complexity" evidence="1">
    <location>
        <begin position="299"/>
        <end position="308"/>
    </location>
</feature>
<evidence type="ECO:0000256" key="2">
    <source>
        <dbReference type="SAM" id="Phobius"/>
    </source>
</evidence>
<gene>
    <name evidence="3" type="ORF">FNF29_07264</name>
</gene>
<dbReference type="Proteomes" id="UP000323011">
    <property type="component" value="Unassembled WGS sequence"/>
</dbReference>